<organism evidence="1 2">
    <name type="scientific">Sphaerodactylus townsendi</name>
    <dbReference type="NCBI Taxonomy" id="933632"/>
    <lineage>
        <taxon>Eukaryota</taxon>
        <taxon>Metazoa</taxon>
        <taxon>Chordata</taxon>
        <taxon>Craniata</taxon>
        <taxon>Vertebrata</taxon>
        <taxon>Euteleostomi</taxon>
        <taxon>Lepidosauria</taxon>
        <taxon>Squamata</taxon>
        <taxon>Bifurcata</taxon>
        <taxon>Gekkota</taxon>
        <taxon>Sphaerodactylidae</taxon>
        <taxon>Sphaerodactylus</taxon>
    </lineage>
</organism>
<sequence length="373" mass="43169">MPLKIQFSCLSPNVHQDANADASVSAAVPSVISDVLANGDQRTPLETRWQMEAINNPLQPEVVAKVEKNDDVKEKEQQKIQKTHGVDSEFEKLRIDFELTVLKHQHEENEKQRQHEEKMELMRQQTPSRTVSRGEEEQLGSRLDPITEIELEKMRMEFELTKLKHVSGENEKQRQHERKMFEEKEKQRQHEGKMEQMHLCQGLLRTSSQKASSDCKVEATAETSSVAFAEVGKVRIEVQLAIQVNLPDTNEKMSQCEQSGCKEVPNVKQQKKSSPEDGKSETSPEQQETDGVTEHLGLQVPRIVVSGAEPVWSTSRLDLAIETELEKRRMEFELTRLKYEHEDNERQRQHEEKMEQLRQQALSREVKQEPEYK</sequence>
<name>A0ACB8GAT3_9SAUR</name>
<keyword evidence="2" id="KW-1185">Reference proteome</keyword>
<evidence type="ECO:0000313" key="2">
    <source>
        <dbReference type="Proteomes" id="UP000827872"/>
    </source>
</evidence>
<protein>
    <submittedName>
        <fullName evidence="1">Uncharacterized protein</fullName>
    </submittedName>
</protein>
<gene>
    <name evidence="1" type="ORF">K3G42_017208</name>
</gene>
<accession>A0ACB8GAT3</accession>
<dbReference type="EMBL" id="CM037614">
    <property type="protein sequence ID" value="KAH8016401.1"/>
    <property type="molecule type" value="Genomic_DNA"/>
</dbReference>
<reference evidence="1" key="1">
    <citation type="submission" date="2021-08" db="EMBL/GenBank/DDBJ databases">
        <title>The first chromosome-level gecko genome reveals the dynamic sex chromosomes of Neotropical dwarf geckos (Sphaerodactylidae: Sphaerodactylus).</title>
        <authorList>
            <person name="Pinto B.J."/>
            <person name="Keating S.E."/>
            <person name="Gamble T."/>
        </authorList>
    </citation>
    <scope>NUCLEOTIDE SEQUENCE</scope>
    <source>
        <strain evidence="1">TG3544</strain>
    </source>
</reference>
<comment type="caution">
    <text evidence="1">The sequence shown here is derived from an EMBL/GenBank/DDBJ whole genome shotgun (WGS) entry which is preliminary data.</text>
</comment>
<dbReference type="Proteomes" id="UP000827872">
    <property type="component" value="Linkage Group LG01"/>
</dbReference>
<proteinExistence type="predicted"/>
<evidence type="ECO:0000313" key="1">
    <source>
        <dbReference type="EMBL" id="KAH8016401.1"/>
    </source>
</evidence>